<evidence type="ECO:0000313" key="3">
    <source>
        <dbReference type="Proteomes" id="UP000019486"/>
    </source>
</evidence>
<dbReference type="OrthoDB" id="9797938at2"/>
<proteinExistence type="predicted"/>
<dbReference type="InterPro" id="IPR029069">
    <property type="entry name" value="HotDog_dom_sf"/>
</dbReference>
<organism evidence="2 3">
    <name type="scientific">Skermanella stibiiresistens SB22</name>
    <dbReference type="NCBI Taxonomy" id="1385369"/>
    <lineage>
        <taxon>Bacteria</taxon>
        <taxon>Pseudomonadati</taxon>
        <taxon>Pseudomonadota</taxon>
        <taxon>Alphaproteobacteria</taxon>
        <taxon>Rhodospirillales</taxon>
        <taxon>Azospirillaceae</taxon>
        <taxon>Skermanella</taxon>
    </lineage>
</organism>
<protein>
    <submittedName>
        <fullName evidence="2">Acyl dehydratase</fullName>
    </submittedName>
</protein>
<feature type="domain" description="MaoC-like" evidence="1">
    <location>
        <begin position="12"/>
        <end position="113"/>
    </location>
</feature>
<dbReference type="EMBL" id="AVFL01000015">
    <property type="protein sequence ID" value="EWY38933.1"/>
    <property type="molecule type" value="Genomic_DNA"/>
</dbReference>
<dbReference type="Gene3D" id="3.10.129.10">
    <property type="entry name" value="Hotdog Thioesterase"/>
    <property type="match status" value="1"/>
</dbReference>
<dbReference type="STRING" id="1385369.N825_10680"/>
<dbReference type="PANTHER" id="PTHR43664:SF1">
    <property type="entry name" value="BETA-METHYLMALYL-COA DEHYDRATASE"/>
    <property type="match status" value="1"/>
</dbReference>
<dbReference type="Proteomes" id="UP000019486">
    <property type="component" value="Unassembled WGS sequence"/>
</dbReference>
<dbReference type="RefSeq" id="WP_037456005.1">
    <property type="nucleotide sequence ID" value="NZ_AVFL01000015.1"/>
</dbReference>
<dbReference type="AlphaFoldDB" id="W9H595"/>
<dbReference type="SUPFAM" id="SSF54637">
    <property type="entry name" value="Thioesterase/thiol ester dehydrase-isomerase"/>
    <property type="match status" value="1"/>
</dbReference>
<reference evidence="2 3" key="1">
    <citation type="submission" date="2013-08" db="EMBL/GenBank/DDBJ databases">
        <title>The genome sequence of Skermanella stibiiresistens.</title>
        <authorList>
            <person name="Zhu W."/>
            <person name="Wang G."/>
        </authorList>
    </citation>
    <scope>NUCLEOTIDE SEQUENCE [LARGE SCALE GENOMIC DNA]</scope>
    <source>
        <strain evidence="2 3">SB22</strain>
    </source>
</reference>
<dbReference type="PANTHER" id="PTHR43664">
    <property type="entry name" value="MONOAMINE OXIDASE-RELATED"/>
    <property type="match status" value="1"/>
</dbReference>
<keyword evidence="3" id="KW-1185">Reference proteome</keyword>
<evidence type="ECO:0000259" key="1">
    <source>
        <dbReference type="Pfam" id="PF01575"/>
    </source>
</evidence>
<comment type="caution">
    <text evidence="2">The sequence shown here is derived from an EMBL/GenBank/DDBJ whole genome shotgun (WGS) entry which is preliminary data.</text>
</comment>
<dbReference type="Pfam" id="PF01575">
    <property type="entry name" value="MaoC_dehydratas"/>
    <property type="match status" value="1"/>
</dbReference>
<accession>W9H595</accession>
<dbReference type="InterPro" id="IPR002539">
    <property type="entry name" value="MaoC-like_dom"/>
</dbReference>
<dbReference type="CDD" id="cd03454">
    <property type="entry name" value="YdeM"/>
    <property type="match status" value="1"/>
</dbReference>
<gene>
    <name evidence="2" type="ORF">N825_10680</name>
</gene>
<sequence length="154" mass="17160">MKSMFFEDFRVGDQFTTAGITLTEAQIIDFALMYDPQPFHVDTVAASKGPYGGLIASGFQTLAITFRLLRDTGIIHDSSLGGSGGDQLRWLRPVRPGDTLRVMVEVAETSPSRSKDDRGRVRLQYNTYNQRDEPVLSVLLDHIIARRSPETLSV</sequence>
<dbReference type="InterPro" id="IPR052342">
    <property type="entry name" value="MCH/BMMD"/>
</dbReference>
<evidence type="ECO:0000313" key="2">
    <source>
        <dbReference type="EMBL" id="EWY38933.1"/>
    </source>
</evidence>
<name>W9H595_9PROT</name>